<accession>A0A0F9WEB5</accession>
<organism evidence="1 2">
    <name type="scientific">Vairimorpha ceranae</name>
    <dbReference type="NCBI Taxonomy" id="40302"/>
    <lineage>
        <taxon>Eukaryota</taxon>
        <taxon>Fungi</taxon>
        <taxon>Fungi incertae sedis</taxon>
        <taxon>Microsporidia</taxon>
        <taxon>Nosematidae</taxon>
        <taxon>Vairimorpha</taxon>
    </lineage>
</organism>
<evidence type="ECO:0000313" key="2">
    <source>
        <dbReference type="Proteomes" id="UP000034350"/>
    </source>
</evidence>
<proteinExistence type="predicted"/>
<dbReference type="AlphaFoldDB" id="A0A0F9WEB5"/>
<dbReference type="EMBL" id="JPQZ01000031">
    <property type="protein sequence ID" value="KKO75135.1"/>
    <property type="molecule type" value="Genomic_DNA"/>
</dbReference>
<keyword evidence="2" id="KW-1185">Reference proteome</keyword>
<name>A0A0F9WEB5_9MICR</name>
<protein>
    <submittedName>
        <fullName evidence="1">Uncharacterized protein</fullName>
    </submittedName>
</protein>
<dbReference type="Proteomes" id="UP000034350">
    <property type="component" value="Unassembled WGS sequence"/>
</dbReference>
<reference evidence="1 2" key="1">
    <citation type="journal article" date="2015" name="Environ. Microbiol.">
        <title>Genome analyses suggest the presence of polyploidy and recent human-driven expansions in eight global populations of the honeybee pathogen Nosema ceranae.</title>
        <authorList>
            <person name="Pelin A."/>
            <person name="Selman M."/>
            <person name="Aris-Brosou S."/>
            <person name="Farinelli L."/>
            <person name="Corradi N."/>
        </authorList>
    </citation>
    <scope>NUCLEOTIDE SEQUENCE [LARGE SCALE GENOMIC DNA]</scope>
    <source>
        <strain evidence="1 2">PA08 1199</strain>
    </source>
</reference>
<dbReference type="GeneID" id="36320082"/>
<gene>
    <name evidence="1" type="ORF">AAJ76_3100038027</name>
</gene>
<evidence type="ECO:0000313" key="1">
    <source>
        <dbReference type="EMBL" id="KKO75135.1"/>
    </source>
</evidence>
<dbReference type="VEuPathDB" id="MicrosporidiaDB:AAJ76_3100038027"/>
<dbReference type="RefSeq" id="XP_024330877.1">
    <property type="nucleotide sequence ID" value="XM_024475149.1"/>
</dbReference>
<comment type="caution">
    <text evidence="1">The sequence shown here is derived from an EMBL/GenBank/DDBJ whole genome shotgun (WGS) entry which is preliminary data.</text>
</comment>
<sequence>MTLLYLNIKNINLCRIEIKENLGKRFFYVRTKFLLKHFSFYFKLILSLSLHYEI</sequence>